<dbReference type="InterPro" id="IPR020845">
    <property type="entry name" value="AMP-binding_CS"/>
</dbReference>
<gene>
    <name evidence="7" type="ORF">LCGC14_0848300</name>
</gene>
<protein>
    <recommendedName>
        <fullName evidence="1">acetate--CoA ligase</fullName>
        <ecNumber evidence="1">6.2.1.1</ecNumber>
    </recommendedName>
</protein>
<name>A0A0F9PFV6_9ZZZZ</name>
<dbReference type="SUPFAM" id="SSF56801">
    <property type="entry name" value="Acetyl-CoA synthetase-like"/>
    <property type="match status" value="1"/>
</dbReference>
<dbReference type="Pfam" id="PF00501">
    <property type="entry name" value="AMP-binding"/>
    <property type="match status" value="1"/>
</dbReference>
<dbReference type="PANTHER" id="PTHR24095:SF14">
    <property type="entry name" value="ACETYL-COENZYME A SYNTHETASE 1"/>
    <property type="match status" value="1"/>
</dbReference>
<dbReference type="EMBL" id="LAZR01002516">
    <property type="protein sequence ID" value="KKN29029.1"/>
    <property type="molecule type" value="Genomic_DNA"/>
</dbReference>
<dbReference type="InterPro" id="IPR025110">
    <property type="entry name" value="AMP-bd_C"/>
</dbReference>
<feature type="domain" description="AMP-binding enzyme C-terminal" evidence="6">
    <location>
        <begin position="481"/>
        <end position="559"/>
    </location>
</feature>
<dbReference type="Gene3D" id="3.40.50.12780">
    <property type="entry name" value="N-terminal domain of ligase-like"/>
    <property type="match status" value="1"/>
</dbReference>
<evidence type="ECO:0000256" key="4">
    <source>
        <dbReference type="ARBA" id="ARBA00022840"/>
    </source>
</evidence>
<dbReference type="EC" id="6.2.1.1" evidence="1"/>
<evidence type="ECO:0000256" key="1">
    <source>
        <dbReference type="ARBA" id="ARBA00013275"/>
    </source>
</evidence>
<keyword evidence="4" id="KW-0067">ATP-binding</keyword>
<dbReference type="AlphaFoldDB" id="A0A0F9PFV6"/>
<dbReference type="InterPro" id="IPR000873">
    <property type="entry name" value="AMP-dep_synth/lig_dom"/>
</dbReference>
<dbReference type="PROSITE" id="PS00455">
    <property type="entry name" value="AMP_BINDING"/>
    <property type="match status" value="1"/>
</dbReference>
<comment type="caution">
    <text evidence="7">The sequence shown here is derived from an EMBL/GenBank/DDBJ whole genome shotgun (WGS) entry which is preliminary data.</text>
</comment>
<dbReference type="Pfam" id="PF13193">
    <property type="entry name" value="AMP-binding_C"/>
    <property type="match status" value="1"/>
</dbReference>
<sequence>MATKEKIEVIKKTQGNIIKPNLNDYDEQYKFASWEKAGESLGLNGDYLNIADWVLAKHKGTKIWNKSALIVDSGEQDVSTYSYKGLYRLSNKWASALQKMGIKKGDKVFIFMPKCAEVYVSFLGILKCGAVAGTMFAAFGEDAIKQRLGDSEAKAVITSPELKDRIDNVAKDLPNLKTIIVADKKAHDTNKCDKEVCYYCLIDEGSDAFEVVKTKAEDPAFILYTSGTTGKSKGVIHAHRAVIQQYFTSKWVLDLKEDDTYWCTADHGWVTGISYGIIGPLACGVRQVIYSGRFDPQMWYTMIDKYKVTVFYTAPTAVRMLMKSGENIAKKFGFNSLRHLCSVGEPLNPEAIRWGLKVFGLAFHDTWWQTETGAMLICNYPSMDIKLGSMGKPVPGVEATIIDDKGNELGEGAHGNLAVKPGWPSMMKEIYKNPEKYKEYFVNGWYTTGDKAYKDRDGYYWFIGRADDVINTSGERVGPFEVESALVEHPAIAEAGVIGKPDALRGEIIKAFVTLRAGNEWSDDLYEDLKALVKKRLAGHAYPREIDVVDSLPKTSSGKIMRRVLKARELGLDEGDTSTLEED</sequence>
<evidence type="ECO:0000313" key="7">
    <source>
        <dbReference type="EMBL" id="KKN29029.1"/>
    </source>
</evidence>
<reference evidence="7" key="1">
    <citation type="journal article" date="2015" name="Nature">
        <title>Complex archaea that bridge the gap between prokaryotes and eukaryotes.</title>
        <authorList>
            <person name="Spang A."/>
            <person name="Saw J.H."/>
            <person name="Jorgensen S.L."/>
            <person name="Zaremba-Niedzwiedzka K."/>
            <person name="Martijn J."/>
            <person name="Lind A.E."/>
            <person name="van Eijk R."/>
            <person name="Schleper C."/>
            <person name="Guy L."/>
            <person name="Ettema T.J."/>
        </authorList>
    </citation>
    <scope>NUCLEOTIDE SEQUENCE</scope>
</reference>
<dbReference type="NCBIfam" id="NF003313">
    <property type="entry name" value="PRK04319.1"/>
    <property type="match status" value="1"/>
</dbReference>
<feature type="domain" description="AMP-dependent synthetase/ligase" evidence="5">
    <location>
        <begin position="66"/>
        <end position="428"/>
    </location>
</feature>
<dbReference type="GO" id="GO:0005524">
    <property type="term" value="F:ATP binding"/>
    <property type="evidence" value="ECO:0007669"/>
    <property type="project" value="UniProtKB-KW"/>
</dbReference>
<keyword evidence="2" id="KW-0436">Ligase</keyword>
<dbReference type="InterPro" id="IPR042099">
    <property type="entry name" value="ANL_N_sf"/>
</dbReference>
<dbReference type="PANTHER" id="PTHR24095">
    <property type="entry name" value="ACETYL-COENZYME A SYNTHETASE"/>
    <property type="match status" value="1"/>
</dbReference>
<evidence type="ECO:0000256" key="2">
    <source>
        <dbReference type="ARBA" id="ARBA00022598"/>
    </source>
</evidence>
<accession>A0A0F9PFV6</accession>
<evidence type="ECO:0000259" key="6">
    <source>
        <dbReference type="Pfam" id="PF13193"/>
    </source>
</evidence>
<proteinExistence type="predicted"/>
<dbReference type="GO" id="GO:0005829">
    <property type="term" value="C:cytosol"/>
    <property type="evidence" value="ECO:0007669"/>
    <property type="project" value="TreeGrafter"/>
</dbReference>
<dbReference type="GO" id="GO:0003987">
    <property type="term" value="F:acetate-CoA ligase activity"/>
    <property type="evidence" value="ECO:0007669"/>
    <property type="project" value="UniProtKB-EC"/>
</dbReference>
<organism evidence="7">
    <name type="scientific">marine sediment metagenome</name>
    <dbReference type="NCBI Taxonomy" id="412755"/>
    <lineage>
        <taxon>unclassified sequences</taxon>
        <taxon>metagenomes</taxon>
        <taxon>ecological metagenomes</taxon>
    </lineage>
</organism>
<evidence type="ECO:0000259" key="5">
    <source>
        <dbReference type="Pfam" id="PF00501"/>
    </source>
</evidence>
<dbReference type="InterPro" id="IPR045851">
    <property type="entry name" value="AMP-bd_C_sf"/>
</dbReference>
<keyword evidence="3" id="KW-0547">Nucleotide-binding</keyword>
<dbReference type="GO" id="GO:0006085">
    <property type="term" value="P:acetyl-CoA biosynthetic process"/>
    <property type="evidence" value="ECO:0007669"/>
    <property type="project" value="TreeGrafter"/>
</dbReference>
<dbReference type="Gene3D" id="3.30.300.30">
    <property type="match status" value="1"/>
</dbReference>
<evidence type="ECO:0000256" key="3">
    <source>
        <dbReference type="ARBA" id="ARBA00022741"/>
    </source>
</evidence>